<dbReference type="EMBL" id="MUJZ01024877">
    <property type="protein sequence ID" value="OTF79099.1"/>
    <property type="molecule type" value="Genomic_DNA"/>
</dbReference>
<proteinExistence type="predicted"/>
<comment type="caution">
    <text evidence="1">The sequence shown here is derived from an EMBL/GenBank/DDBJ whole genome shotgun (WGS) entry which is preliminary data.</text>
</comment>
<evidence type="ECO:0000313" key="1">
    <source>
        <dbReference type="EMBL" id="OTF79099.1"/>
    </source>
</evidence>
<sequence length="215" mass="25850">MQQLACGYSGFMFPLERTDSRKFRRYHRFETATFEQREQMIDKIYTSMRKSKMAMLRAKRMWQQLLRQLKRERITTTIAPGSFDLRIETKEHLFQVQLNTFLQQHYSIRTIDEILAQLLSNRSMLDALYNINDELKRWTNRMIEQNGKQRQDGERLFRLVASEDDLQIRFKLLTKLIRIGDDEQVVQAYWQRMLVCMQAAKYLTAAHDLDILLSQ</sequence>
<name>A0A1Y3BDW5_EURMA</name>
<dbReference type="AlphaFoldDB" id="A0A1Y3BDW5"/>
<protein>
    <submittedName>
        <fullName evidence="1">Uncharacterized protein</fullName>
    </submittedName>
</protein>
<gene>
    <name evidence="1" type="ORF">BLA29_010443</name>
</gene>
<feature type="non-terminal residue" evidence="1">
    <location>
        <position position="215"/>
    </location>
</feature>
<reference evidence="1 2" key="1">
    <citation type="submission" date="2017-03" db="EMBL/GenBank/DDBJ databases">
        <title>Genome Survey of Euroglyphus maynei.</title>
        <authorList>
            <person name="Arlian L.G."/>
            <person name="Morgan M.S."/>
            <person name="Rider S.D."/>
        </authorList>
    </citation>
    <scope>NUCLEOTIDE SEQUENCE [LARGE SCALE GENOMIC DNA]</scope>
    <source>
        <strain evidence="1">Arlian Lab</strain>
        <tissue evidence="1">Whole body</tissue>
    </source>
</reference>
<organism evidence="1 2">
    <name type="scientific">Euroglyphus maynei</name>
    <name type="common">Mayne's house dust mite</name>
    <dbReference type="NCBI Taxonomy" id="6958"/>
    <lineage>
        <taxon>Eukaryota</taxon>
        <taxon>Metazoa</taxon>
        <taxon>Ecdysozoa</taxon>
        <taxon>Arthropoda</taxon>
        <taxon>Chelicerata</taxon>
        <taxon>Arachnida</taxon>
        <taxon>Acari</taxon>
        <taxon>Acariformes</taxon>
        <taxon>Sarcoptiformes</taxon>
        <taxon>Astigmata</taxon>
        <taxon>Psoroptidia</taxon>
        <taxon>Analgoidea</taxon>
        <taxon>Pyroglyphidae</taxon>
        <taxon>Pyroglyphinae</taxon>
        <taxon>Euroglyphus</taxon>
    </lineage>
</organism>
<accession>A0A1Y3BDW5</accession>
<evidence type="ECO:0000313" key="2">
    <source>
        <dbReference type="Proteomes" id="UP000194236"/>
    </source>
</evidence>
<keyword evidence="2" id="KW-1185">Reference proteome</keyword>
<dbReference type="Proteomes" id="UP000194236">
    <property type="component" value="Unassembled WGS sequence"/>
</dbReference>